<dbReference type="EMBL" id="MU154544">
    <property type="protein sequence ID" value="KAF9497340.1"/>
    <property type="molecule type" value="Genomic_DNA"/>
</dbReference>
<organism evidence="2 3">
    <name type="scientific">Pleurotus eryngii</name>
    <name type="common">Boletus of the steppes</name>
    <dbReference type="NCBI Taxonomy" id="5323"/>
    <lineage>
        <taxon>Eukaryota</taxon>
        <taxon>Fungi</taxon>
        <taxon>Dikarya</taxon>
        <taxon>Basidiomycota</taxon>
        <taxon>Agaricomycotina</taxon>
        <taxon>Agaricomycetes</taxon>
        <taxon>Agaricomycetidae</taxon>
        <taxon>Agaricales</taxon>
        <taxon>Pleurotineae</taxon>
        <taxon>Pleurotaceae</taxon>
        <taxon>Pleurotus</taxon>
    </lineage>
</organism>
<gene>
    <name evidence="2" type="ORF">BDN71DRAFT_1429527</name>
</gene>
<reference evidence="2" key="1">
    <citation type="submission" date="2020-11" db="EMBL/GenBank/DDBJ databases">
        <authorList>
            <consortium name="DOE Joint Genome Institute"/>
            <person name="Ahrendt S."/>
            <person name="Riley R."/>
            <person name="Andreopoulos W."/>
            <person name="Labutti K."/>
            <person name="Pangilinan J."/>
            <person name="Ruiz-Duenas F.J."/>
            <person name="Barrasa J.M."/>
            <person name="Sanchez-Garcia M."/>
            <person name="Camarero S."/>
            <person name="Miyauchi S."/>
            <person name="Serrano A."/>
            <person name="Linde D."/>
            <person name="Babiker R."/>
            <person name="Drula E."/>
            <person name="Ayuso-Fernandez I."/>
            <person name="Pacheco R."/>
            <person name="Padilla G."/>
            <person name="Ferreira P."/>
            <person name="Barriuso J."/>
            <person name="Kellner H."/>
            <person name="Castanera R."/>
            <person name="Alfaro M."/>
            <person name="Ramirez L."/>
            <person name="Pisabarro A.G."/>
            <person name="Kuo A."/>
            <person name="Tritt A."/>
            <person name="Lipzen A."/>
            <person name="He G."/>
            <person name="Yan M."/>
            <person name="Ng V."/>
            <person name="Cullen D."/>
            <person name="Martin F."/>
            <person name="Rosso M.-N."/>
            <person name="Henrissat B."/>
            <person name="Hibbett D."/>
            <person name="Martinez A.T."/>
            <person name="Grigoriev I.V."/>
        </authorList>
    </citation>
    <scope>NUCLEOTIDE SEQUENCE</scope>
    <source>
        <strain evidence="2">ATCC 90797</strain>
    </source>
</reference>
<protein>
    <submittedName>
        <fullName evidence="2">Uncharacterized protein</fullName>
    </submittedName>
</protein>
<accession>A0A9P6A335</accession>
<feature type="compositionally biased region" description="Polar residues" evidence="1">
    <location>
        <begin position="26"/>
        <end position="37"/>
    </location>
</feature>
<dbReference type="Proteomes" id="UP000807025">
    <property type="component" value="Unassembled WGS sequence"/>
</dbReference>
<feature type="region of interest" description="Disordered" evidence="1">
    <location>
        <begin position="25"/>
        <end position="44"/>
    </location>
</feature>
<name>A0A9P6A335_PLEER</name>
<evidence type="ECO:0000256" key="1">
    <source>
        <dbReference type="SAM" id="MobiDB-lite"/>
    </source>
</evidence>
<keyword evidence="3" id="KW-1185">Reference proteome</keyword>
<evidence type="ECO:0000313" key="2">
    <source>
        <dbReference type="EMBL" id="KAF9497340.1"/>
    </source>
</evidence>
<comment type="caution">
    <text evidence="2">The sequence shown here is derived from an EMBL/GenBank/DDBJ whole genome shotgun (WGS) entry which is preliminary data.</text>
</comment>
<sequence>MWEGQASGMREGIGREHGGWGISLETARQSDSVASSDGTDDRTKMRGEGLKEACQPIYVNFEAGRVAGKGGVKLVPADNHRSWGHYQGERKGKGILTTGVESESAWARTGENGVKVMGHRGKAGQCEGEVVAAGAAEGLSGDRGGGKSSEEVLFQDELDTDDRGGREIGNNNYEEGCCYEMKMSLREVGEGVITKQQVQEVFLGIKPKFLGCSGDTGDWVGLRLRLVWGLGWELGRLENQDCVGSGRNGAGVVGQELGVYE</sequence>
<dbReference type="AlphaFoldDB" id="A0A9P6A335"/>
<proteinExistence type="predicted"/>
<evidence type="ECO:0000313" key="3">
    <source>
        <dbReference type="Proteomes" id="UP000807025"/>
    </source>
</evidence>